<dbReference type="GO" id="GO:0003677">
    <property type="term" value="F:DNA binding"/>
    <property type="evidence" value="ECO:0007669"/>
    <property type="project" value="InterPro"/>
</dbReference>
<dbReference type="Pfam" id="PF11907">
    <property type="entry name" value="DUF3427"/>
    <property type="match status" value="1"/>
</dbReference>
<evidence type="ECO:0000313" key="4">
    <source>
        <dbReference type="Proteomes" id="UP000228680"/>
    </source>
</evidence>
<dbReference type="PROSITE" id="PS51194">
    <property type="entry name" value="HELICASE_CTER"/>
    <property type="match status" value="1"/>
</dbReference>
<organism evidence="3 4">
    <name type="scientific">Chryseomicrobium excrementi</name>
    <dbReference type="NCBI Taxonomy" id="2041346"/>
    <lineage>
        <taxon>Bacteria</taxon>
        <taxon>Bacillati</taxon>
        <taxon>Bacillota</taxon>
        <taxon>Bacilli</taxon>
        <taxon>Bacillales</taxon>
        <taxon>Caryophanaceae</taxon>
        <taxon>Chryseomicrobium</taxon>
    </lineage>
</organism>
<dbReference type="SUPFAM" id="SSF56024">
    <property type="entry name" value="Phospholipase D/nuclease"/>
    <property type="match status" value="1"/>
</dbReference>
<dbReference type="Pfam" id="PF13091">
    <property type="entry name" value="PLDc_2"/>
    <property type="match status" value="1"/>
</dbReference>
<dbReference type="InterPro" id="IPR001650">
    <property type="entry name" value="Helicase_C-like"/>
</dbReference>
<dbReference type="CDD" id="cd18032">
    <property type="entry name" value="DEXHc_RE_I_III_res"/>
    <property type="match status" value="1"/>
</dbReference>
<dbReference type="SMART" id="SM00490">
    <property type="entry name" value="HELICc"/>
    <property type="match status" value="1"/>
</dbReference>
<proteinExistence type="predicted"/>
<dbReference type="InterPro" id="IPR014001">
    <property type="entry name" value="Helicase_ATP-bd"/>
</dbReference>
<keyword evidence="3" id="KW-0540">Nuclease</keyword>
<dbReference type="Gene3D" id="3.40.50.300">
    <property type="entry name" value="P-loop containing nucleotide triphosphate hydrolases"/>
    <property type="match status" value="2"/>
</dbReference>
<keyword evidence="4" id="KW-1185">Reference proteome</keyword>
<reference evidence="3 4" key="1">
    <citation type="submission" date="2017-10" db="EMBL/GenBank/DDBJ databases">
        <title>Draft genome of Chryseomicrobium casticus sp. nov.</title>
        <authorList>
            <person name="Chakraborty R."/>
            <person name="Saha T."/>
        </authorList>
    </citation>
    <scope>NUCLEOTIDE SEQUENCE [LARGE SCALE GENOMIC DNA]</scope>
    <source>
        <strain evidence="3 4">ET03</strain>
    </source>
</reference>
<dbReference type="Pfam" id="PF04851">
    <property type="entry name" value="ResIII"/>
    <property type="match status" value="1"/>
</dbReference>
<sequence length="961" mass="111152">MKYTDEQLKLSLEKGFINYQTAAHDSLKPQLLTNRIAGGENVLTTLLEDLQVCQSFFFSVAFITESGLATLKAILHDLHLKGVSGKILTSTFLEFNNPKVFKELLKIPNLEVRLTSLKGFHAKGYMFEHAHNYSMIVGSSNLTANALKVNYEWNIRLTSNENGELIRHFLHQFEDVWNAAAPLSQDWIADYEIRYKETKEQQKLISVLEPREDFATDSMVRAIEIKPNKMQTRALENLAVMRNQYQRALVVSATGTGKTYLSAFDVRAAAPRRMLFIVHREQILKQAKADFMRVLGAHDEQFGFLTGTEKNTGAKYVFATIQTLSKMETLRKIPKDHFDYVIVDEVHRAGADSYKRVINYLTPEFLLGMTATPERTDNWNIFKLFDYNVAYEIRLQEALEEDLLSTFHYFGVTDITLNGRLLDEEVSFNELVSDLRIDHIIEKITYYGYAGDRVRGLMFCSRKEEAHELSKELNKRGFKTKALTGEDAMEVRLQTVDELENGELEYIITVDIFNEGIDIPAVNQVVMLRQTQSSIIFIQQLGRGLRKHPTKEFVTIIDFIGNYKNNYLIPMALSGDSSLNKDTIRRSVSDTSYIKGASTVLFEQVAKEQIYRSINTARIDHFKNLKEFYLTLENRLGRQPELYDFVEHNSVDPATLLENFKHYDQFLSKLTEQPVLYTEQEDGMLSFISQELLNGKRRHELLLLQILNSSDSITIEEFQSLVDSLGLAFDKKTILSAIEVLQLNFFTAAIRKKYAHTPLIQVNSSTVEMSLSLRRALENDLFKKRYNDVIRTGLRKSEIYDSERELTLYEKYTRKDVARLLNWDQDESSTMYGYKLKHNTCPIFVTYHKSDEIDANIAYGDEFIDDAHFKWFTRSNRKISSNEIQKLLTGYQRGDEFHFFIKKDNDEGKDFYYLGKVDILMDSIKQEFMTDKVGQPTPVVTMTMKLEQPVEFNLYHYLTQA</sequence>
<accession>A0A2M9EZF1</accession>
<dbReference type="GO" id="GO:0005524">
    <property type="term" value="F:ATP binding"/>
    <property type="evidence" value="ECO:0007669"/>
    <property type="project" value="InterPro"/>
</dbReference>
<comment type="caution">
    <text evidence="3">The sequence shown here is derived from an EMBL/GenBank/DDBJ whole genome shotgun (WGS) entry which is preliminary data.</text>
</comment>
<dbReference type="RefSeq" id="WP_100353152.1">
    <property type="nucleotide sequence ID" value="NZ_PCGR01000002.1"/>
</dbReference>
<feature type="domain" description="Helicase C-terminal" evidence="2">
    <location>
        <begin position="443"/>
        <end position="592"/>
    </location>
</feature>
<dbReference type="Proteomes" id="UP000228680">
    <property type="component" value="Unassembled WGS sequence"/>
</dbReference>
<dbReference type="InterPro" id="IPR006935">
    <property type="entry name" value="Helicase/UvrB_N"/>
</dbReference>
<dbReference type="InterPro" id="IPR050742">
    <property type="entry name" value="Helicase_Restrict-Modif_Enz"/>
</dbReference>
<evidence type="ECO:0000313" key="3">
    <source>
        <dbReference type="EMBL" id="PJK16587.1"/>
    </source>
</evidence>
<dbReference type="InterPro" id="IPR027417">
    <property type="entry name" value="P-loop_NTPase"/>
</dbReference>
<dbReference type="GO" id="GO:0005829">
    <property type="term" value="C:cytosol"/>
    <property type="evidence" value="ECO:0007669"/>
    <property type="project" value="TreeGrafter"/>
</dbReference>
<gene>
    <name evidence="3" type="ORF">CQS04_05365</name>
</gene>
<keyword evidence="3" id="KW-0255">Endonuclease</keyword>
<evidence type="ECO:0000259" key="1">
    <source>
        <dbReference type="PROSITE" id="PS51192"/>
    </source>
</evidence>
<dbReference type="OrthoDB" id="9802848at2"/>
<dbReference type="CDD" id="cd18799">
    <property type="entry name" value="SF2_C_EcoAI-like"/>
    <property type="match status" value="1"/>
</dbReference>
<dbReference type="GO" id="GO:0004519">
    <property type="term" value="F:endonuclease activity"/>
    <property type="evidence" value="ECO:0007669"/>
    <property type="project" value="UniProtKB-KW"/>
</dbReference>
<dbReference type="SUPFAM" id="SSF52540">
    <property type="entry name" value="P-loop containing nucleoside triphosphate hydrolases"/>
    <property type="match status" value="1"/>
</dbReference>
<protein>
    <submittedName>
        <fullName evidence="3">NgoFVII family restriction endonuclease</fullName>
    </submittedName>
</protein>
<feature type="domain" description="Helicase ATP-binding" evidence="1">
    <location>
        <begin position="239"/>
        <end position="391"/>
    </location>
</feature>
<dbReference type="PANTHER" id="PTHR47396">
    <property type="entry name" value="TYPE I RESTRICTION ENZYME ECOKI R PROTEIN"/>
    <property type="match status" value="1"/>
</dbReference>
<dbReference type="InterPro" id="IPR025202">
    <property type="entry name" value="PLD-like_dom"/>
</dbReference>
<dbReference type="PANTHER" id="PTHR47396:SF1">
    <property type="entry name" value="ATP-DEPENDENT HELICASE IRC3-RELATED"/>
    <property type="match status" value="1"/>
</dbReference>
<dbReference type="Pfam" id="PF26350">
    <property type="entry name" value="DUF8090"/>
    <property type="match status" value="1"/>
</dbReference>
<evidence type="ECO:0000259" key="2">
    <source>
        <dbReference type="PROSITE" id="PS51194"/>
    </source>
</evidence>
<name>A0A2M9EZF1_9BACL</name>
<dbReference type="Pfam" id="PF00271">
    <property type="entry name" value="Helicase_C"/>
    <property type="match status" value="1"/>
</dbReference>
<dbReference type="AlphaFoldDB" id="A0A2M9EZF1"/>
<dbReference type="EMBL" id="PCGR01000002">
    <property type="protein sequence ID" value="PJK16587.1"/>
    <property type="molecule type" value="Genomic_DNA"/>
</dbReference>
<dbReference type="SMART" id="SM00487">
    <property type="entry name" value="DEXDc"/>
    <property type="match status" value="1"/>
</dbReference>
<dbReference type="PROSITE" id="PS51192">
    <property type="entry name" value="HELICASE_ATP_BIND_1"/>
    <property type="match status" value="1"/>
</dbReference>
<dbReference type="InterPro" id="IPR058403">
    <property type="entry name" value="DUF8090"/>
</dbReference>
<dbReference type="GO" id="GO:0016787">
    <property type="term" value="F:hydrolase activity"/>
    <property type="evidence" value="ECO:0007669"/>
    <property type="project" value="InterPro"/>
</dbReference>
<dbReference type="Gene3D" id="3.30.870.10">
    <property type="entry name" value="Endonuclease Chain A"/>
    <property type="match status" value="1"/>
</dbReference>
<keyword evidence="3" id="KW-0378">Hydrolase</keyword>
<dbReference type="InterPro" id="IPR021835">
    <property type="entry name" value="DUF3427"/>
</dbReference>
<dbReference type="CDD" id="cd09204">
    <property type="entry name" value="PLDc_N_DEXD_b2"/>
    <property type="match status" value="1"/>
</dbReference>